<evidence type="ECO:0008006" key="7">
    <source>
        <dbReference type="Google" id="ProtNLM"/>
    </source>
</evidence>
<accession>A0A3B1BG26</accession>
<organism evidence="6">
    <name type="scientific">hydrothermal vent metagenome</name>
    <dbReference type="NCBI Taxonomy" id="652676"/>
    <lineage>
        <taxon>unclassified sequences</taxon>
        <taxon>metagenomes</taxon>
        <taxon>ecological metagenomes</taxon>
    </lineage>
</organism>
<dbReference type="PANTHER" id="PTHR35371">
    <property type="entry name" value="INNER MEMBRANE PROTEIN"/>
    <property type="match status" value="1"/>
</dbReference>
<dbReference type="InterPro" id="IPR023352">
    <property type="entry name" value="MAPEG-like_dom_sf"/>
</dbReference>
<dbReference type="InterPro" id="IPR001129">
    <property type="entry name" value="Membr-assoc_MAPEG"/>
</dbReference>
<evidence type="ECO:0000313" key="6">
    <source>
        <dbReference type="EMBL" id="VAX09390.1"/>
    </source>
</evidence>
<gene>
    <name evidence="6" type="ORF">MNBD_GAMMA25-951</name>
</gene>
<dbReference type="EMBL" id="UOFY01000036">
    <property type="protein sequence ID" value="VAX09390.1"/>
    <property type="molecule type" value="Genomic_DNA"/>
</dbReference>
<keyword evidence="3 5" id="KW-1133">Transmembrane helix</keyword>
<dbReference type="Pfam" id="PF01124">
    <property type="entry name" value="MAPEG"/>
    <property type="match status" value="1"/>
</dbReference>
<proteinExistence type="predicted"/>
<evidence type="ECO:0000256" key="1">
    <source>
        <dbReference type="ARBA" id="ARBA00004370"/>
    </source>
</evidence>
<dbReference type="SUPFAM" id="SSF161084">
    <property type="entry name" value="MAPEG domain-like"/>
    <property type="match status" value="1"/>
</dbReference>
<evidence type="ECO:0000256" key="5">
    <source>
        <dbReference type="SAM" id="Phobius"/>
    </source>
</evidence>
<protein>
    <recommendedName>
        <fullName evidence="7">MAPEG family protein</fullName>
    </recommendedName>
</protein>
<dbReference type="PANTHER" id="PTHR35371:SF1">
    <property type="entry name" value="BLR7753 PROTEIN"/>
    <property type="match status" value="1"/>
</dbReference>
<feature type="transmembrane region" description="Helical" evidence="5">
    <location>
        <begin position="104"/>
        <end position="125"/>
    </location>
</feature>
<dbReference type="GO" id="GO:0016020">
    <property type="term" value="C:membrane"/>
    <property type="evidence" value="ECO:0007669"/>
    <property type="project" value="UniProtKB-SubCell"/>
</dbReference>
<keyword evidence="2 5" id="KW-0812">Transmembrane</keyword>
<name>A0A3B1BG26_9ZZZZ</name>
<evidence type="ECO:0000256" key="2">
    <source>
        <dbReference type="ARBA" id="ARBA00022692"/>
    </source>
</evidence>
<sequence length="142" mass="16105">MLNTELSLELYWLTLSVIMTSLLWIPYIANRILEQGILAALWDRFGDTDTEKPWAKRMMQAHVNAVENLVIFAPLVLLVQLSGVNSNTTAAACMIYFFVRLAHYLSFTFALPLLRVLTFLAGFAVQITGIHTLNRHYISTSK</sequence>
<feature type="transmembrane region" description="Helical" evidence="5">
    <location>
        <begin position="65"/>
        <end position="84"/>
    </location>
</feature>
<dbReference type="Gene3D" id="1.20.120.550">
    <property type="entry name" value="Membrane associated eicosanoid/glutathione metabolism-like domain"/>
    <property type="match status" value="1"/>
</dbReference>
<reference evidence="6" key="1">
    <citation type="submission" date="2018-06" db="EMBL/GenBank/DDBJ databases">
        <authorList>
            <person name="Zhirakovskaya E."/>
        </authorList>
    </citation>
    <scope>NUCLEOTIDE SEQUENCE</scope>
</reference>
<dbReference type="AlphaFoldDB" id="A0A3B1BG26"/>
<comment type="subcellular location">
    <subcellularLocation>
        <location evidence="1">Membrane</location>
    </subcellularLocation>
</comment>
<evidence type="ECO:0000256" key="4">
    <source>
        <dbReference type="ARBA" id="ARBA00023136"/>
    </source>
</evidence>
<keyword evidence="4 5" id="KW-0472">Membrane</keyword>
<evidence type="ECO:0000256" key="3">
    <source>
        <dbReference type="ARBA" id="ARBA00022989"/>
    </source>
</evidence>
<feature type="transmembrane region" description="Helical" evidence="5">
    <location>
        <begin position="12"/>
        <end position="29"/>
    </location>
</feature>